<dbReference type="SUPFAM" id="SSF74653">
    <property type="entry name" value="TolA/TonB C-terminal domain"/>
    <property type="match status" value="1"/>
</dbReference>
<evidence type="ECO:0000256" key="2">
    <source>
        <dbReference type="ARBA" id="ARBA00022692"/>
    </source>
</evidence>
<name>A0A7W4I5A3_GLUDI</name>
<sequence>MTVTLSPSSRHRQAEEPVLIPRGKGAGRGPGRPAAPEASAGRPDGREGLRPVPVARPHDYRPLRRAGAPMIRPDTLEEPGVTTVLGLSAALHLILLAIILQAARHHAGTQSAPENPSVEMMFAPPASSGLQGRNSPDQAGGSGAQPNKPTPDTPQPEQPQTSDSSPSPTVPSPQTPAAPPLPRTPSDQTLPDQPSTSPPNPAQQSPGQAAQPAPHPTPHHTRPARPRAPTHAPSPFDTPMDLSFAPSPGPTRQRRGRAGGSGSPIDLSVGPLVRNGQLNTPYSTQTQIHGVSEDYGEEIDRWIRSHMFYPEEAARAGEDGESSVHVVLDRSGRVKAVRLTGQSGSYYLDAATTGMFHGAELPPVPPDMVGDHFDIDLTINYILLRR</sequence>
<dbReference type="NCBIfam" id="TIGR01352">
    <property type="entry name" value="tonB_Cterm"/>
    <property type="match status" value="1"/>
</dbReference>
<feature type="region of interest" description="Disordered" evidence="5">
    <location>
        <begin position="1"/>
        <end position="66"/>
    </location>
</feature>
<dbReference type="OMA" id="VNTHDYY"/>
<dbReference type="Pfam" id="PF03544">
    <property type="entry name" value="TonB_C"/>
    <property type="match status" value="1"/>
</dbReference>
<reference evidence="7 8" key="1">
    <citation type="submission" date="2020-04" db="EMBL/GenBank/DDBJ databases">
        <title>Description of novel Gluconacetobacter.</title>
        <authorList>
            <person name="Sombolestani A."/>
        </authorList>
    </citation>
    <scope>NUCLEOTIDE SEQUENCE [LARGE SCALE GENOMIC DNA]</scope>
    <source>
        <strain evidence="7 8">LMG 7603</strain>
    </source>
</reference>
<feature type="compositionally biased region" description="Polar residues" evidence="5">
    <location>
        <begin position="128"/>
        <end position="137"/>
    </location>
</feature>
<dbReference type="AlphaFoldDB" id="A0A7W4I5A3"/>
<dbReference type="EMBL" id="JABEQG010000002">
    <property type="protein sequence ID" value="MBB2155030.1"/>
    <property type="molecule type" value="Genomic_DNA"/>
</dbReference>
<keyword evidence="2" id="KW-0812">Transmembrane</keyword>
<evidence type="ECO:0000256" key="4">
    <source>
        <dbReference type="ARBA" id="ARBA00023136"/>
    </source>
</evidence>
<evidence type="ECO:0000256" key="5">
    <source>
        <dbReference type="SAM" id="MobiDB-lite"/>
    </source>
</evidence>
<feature type="compositionally biased region" description="Low complexity" evidence="5">
    <location>
        <begin position="202"/>
        <end position="212"/>
    </location>
</feature>
<dbReference type="InterPro" id="IPR006260">
    <property type="entry name" value="TonB/TolA_C"/>
</dbReference>
<dbReference type="InterPro" id="IPR037682">
    <property type="entry name" value="TonB_C"/>
</dbReference>
<evidence type="ECO:0000256" key="3">
    <source>
        <dbReference type="ARBA" id="ARBA00022989"/>
    </source>
</evidence>
<dbReference type="PROSITE" id="PS52015">
    <property type="entry name" value="TONB_CTD"/>
    <property type="match status" value="1"/>
</dbReference>
<feature type="domain" description="TonB C-terminal" evidence="6">
    <location>
        <begin position="294"/>
        <end position="386"/>
    </location>
</feature>
<gene>
    <name evidence="7" type="ORF">HLH33_01680</name>
</gene>
<evidence type="ECO:0000313" key="8">
    <source>
        <dbReference type="Proteomes" id="UP000550787"/>
    </source>
</evidence>
<evidence type="ECO:0000256" key="1">
    <source>
        <dbReference type="ARBA" id="ARBA00004167"/>
    </source>
</evidence>
<dbReference type="GO" id="GO:0055085">
    <property type="term" value="P:transmembrane transport"/>
    <property type="evidence" value="ECO:0007669"/>
    <property type="project" value="InterPro"/>
</dbReference>
<dbReference type="GO" id="GO:0016020">
    <property type="term" value="C:membrane"/>
    <property type="evidence" value="ECO:0007669"/>
    <property type="project" value="UniProtKB-SubCell"/>
</dbReference>
<dbReference type="Gene3D" id="3.30.1150.10">
    <property type="match status" value="1"/>
</dbReference>
<feature type="compositionally biased region" description="Pro residues" evidence="5">
    <location>
        <begin position="168"/>
        <end position="183"/>
    </location>
</feature>
<dbReference type="Proteomes" id="UP000550787">
    <property type="component" value="Unassembled WGS sequence"/>
</dbReference>
<comment type="subcellular location">
    <subcellularLocation>
        <location evidence="1">Membrane</location>
        <topology evidence="1">Single-pass membrane protein</topology>
    </subcellularLocation>
</comment>
<feature type="compositionally biased region" description="Pro residues" evidence="5">
    <location>
        <begin position="148"/>
        <end position="157"/>
    </location>
</feature>
<keyword evidence="3" id="KW-1133">Transmembrane helix</keyword>
<feature type="region of interest" description="Disordered" evidence="5">
    <location>
        <begin position="109"/>
        <end position="271"/>
    </location>
</feature>
<comment type="caution">
    <text evidence="7">The sequence shown here is derived from an EMBL/GenBank/DDBJ whole genome shotgun (WGS) entry which is preliminary data.</text>
</comment>
<accession>A0A7W4I5A3</accession>
<organism evidence="7 8">
    <name type="scientific">Gluconacetobacter diazotrophicus</name>
    <name type="common">Acetobacter diazotrophicus</name>
    <dbReference type="NCBI Taxonomy" id="33996"/>
    <lineage>
        <taxon>Bacteria</taxon>
        <taxon>Pseudomonadati</taxon>
        <taxon>Pseudomonadota</taxon>
        <taxon>Alphaproteobacteria</taxon>
        <taxon>Acetobacterales</taxon>
        <taxon>Acetobacteraceae</taxon>
        <taxon>Gluconacetobacter</taxon>
    </lineage>
</organism>
<keyword evidence="4" id="KW-0472">Membrane</keyword>
<protein>
    <submittedName>
        <fullName evidence="7">TonB family protein</fullName>
    </submittedName>
</protein>
<feature type="compositionally biased region" description="Low complexity" evidence="5">
    <location>
        <begin position="158"/>
        <end position="167"/>
    </location>
</feature>
<evidence type="ECO:0000259" key="6">
    <source>
        <dbReference type="PROSITE" id="PS52015"/>
    </source>
</evidence>
<proteinExistence type="predicted"/>
<evidence type="ECO:0000313" key="7">
    <source>
        <dbReference type="EMBL" id="MBB2155030.1"/>
    </source>
</evidence>
<feature type="compositionally biased region" description="Low complexity" evidence="5">
    <location>
        <begin position="31"/>
        <end position="42"/>
    </location>
</feature>
<dbReference type="RefSeq" id="WP_012222974.1">
    <property type="nucleotide sequence ID" value="NZ_JABEQG010000002.1"/>
</dbReference>